<reference evidence="1" key="1">
    <citation type="submission" date="2021-02" db="EMBL/GenBank/DDBJ databases">
        <title>Natrosporangium hydrolyticum gen. nov., sp. nov, a haloalkaliphilic actinobacterium from a soda solonchak soil.</title>
        <authorList>
            <person name="Sorokin D.Y."/>
            <person name="Khijniak T.V."/>
            <person name="Zakharycheva A.P."/>
            <person name="Boueva O.V."/>
            <person name="Ariskina E.V."/>
            <person name="Hahnke R.L."/>
            <person name="Bunk B."/>
            <person name="Sproer C."/>
            <person name="Schumann P."/>
            <person name="Evtushenko L.I."/>
            <person name="Kublanov I.V."/>
        </authorList>
    </citation>
    <scope>NUCLEOTIDE SEQUENCE</scope>
    <source>
        <strain evidence="1">DSM 106523</strain>
    </source>
</reference>
<dbReference type="Gene3D" id="1.10.10.10">
    <property type="entry name" value="Winged helix-like DNA-binding domain superfamily/Winged helix DNA-binding domain"/>
    <property type="match status" value="1"/>
</dbReference>
<keyword evidence="2" id="KW-1185">Reference proteome</keyword>
<proteinExistence type="predicted"/>
<gene>
    <name evidence="1" type="ORF">JQS43_15320</name>
</gene>
<keyword evidence="1" id="KW-0238">DNA-binding</keyword>
<dbReference type="EMBL" id="CP070499">
    <property type="protein sequence ID" value="QSB17349.1"/>
    <property type="molecule type" value="Genomic_DNA"/>
</dbReference>
<dbReference type="KEGG" id="nhy:JQS43_15320"/>
<sequence length="142" mass="15523">MNDDIARLYADRGVVGVRPRFSMALIRLHHLGPMTIRALAHEVDVSHSAMSQTITVMRREGLVSAGAGDDARTRLVSLTALGRELVPLLEAEWRATESALAELDAQVPYPLARVVADLAEALAHRSFYDRVVAHLDPSTDAE</sequence>
<dbReference type="InterPro" id="IPR036390">
    <property type="entry name" value="WH_DNA-bd_sf"/>
</dbReference>
<evidence type="ECO:0000313" key="2">
    <source>
        <dbReference type="Proteomes" id="UP000662857"/>
    </source>
</evidence>
<protein>
    <submittedName>
        <fullName evidence="1">Winged helix DNA-binding protein</fullName>
    </submittedName>
</protein>
<dbReference type="InterPro" id="IPR036388">
    <property type="entry name" value="WH-like_DNA-bd_sf"/>
</dbReference>
<dbReference type="GO" id="GO:0003677">
    <property type="term" value="F:DNA binding"/>
    <property type="evidence" value="ECO:0007669"/>
    <property type="project" value="UniProtKB-KW"/>
</dbReference>
<organism evidence="1 2">
    <name type="scientific">Natronosporangium hydrolyticum</name>
    <dbReference type="NCBI Taxonomy" id="2811111"/>
    <lineage>
        <taxon>Bacteria</taxon>
        <taxon>Bacillati</taxon>
        <taxon>Actinomycetota</taxon>
        <taxon>Actinomycetes</taxon>
        <taxon>Micromonosporales</taxon>
        <taxon>Micromonosporaceae</taxon>
        <taxon>Natronosporangium</taxon>
    </lineage>
</organism>
<evidence type="ECO:0000313" key="1">
    <source>
        <dbReference type="EMBL" id="QSB17349.1"/>
    </source>
</evidence>
<name>A0A895YPD8_9ACTN</name>
<dbReference type="AlphaFoldDB" id="A0A895YPD8"/>
<dbReference type="SUPFAM" id="SSF46785">
    <property type="entry name" value="Winged helix' DNA-binding domain"/>
    <property type="match status" value="1"/>
</dbReference>
<dbReference type="Proteomes" id="UP000662857">
    <property type="component" value="Chromosome"/>
</dbReference>
<accession>A0A895YPD8</accession>